<dbReference type="AlphaFoldDB" id="A0A0L6JKW0"/>
<dbReference type="RefSeq" id="WP_036941492.1">
    <property type="nucleotide sequence ID" value="NZ_JQKC01000015.1"/>
</dbReference>
<keyword evidence="2" id="KW-1185">Reference proteome</keyword>
<accession>A0A0L6JKW0</accession>
<name>A0A0L6JKW0_9FIRM</name>
<dbReference type="STRING" id="398512.Bccel_1610"/>
<protein>
    <submittedName>
        <fullName evidence="1">Uncharacterized protein</fullName>
    </submittedName>
</protein>
<sequence>METNNAVTIYKKNNGNLGTKSTNSLASIIDLNEHTIRMNEINECIFYHKYQFLRLKEGIFRRMYENYAIYYQKIRELEDADYEILKKEKETAIANAIKRKRDRELRGYSYSTKKLNKVN</sequence>
<organism evidence="1 2">
    <name type="scientific">Pseudobacteroides cellulosolvens ATCC 35603 = DSM 2933</name>
    <dbReference type="NCBI Taxonomy" id="398512"/>
    <lineage>
        <taxon>Bacteria</taxon>
        <taxon>Bacillati</taxon>
        <taxon>Bacillota</taxon>
        <taxon>Clostridia</taxon>
        <taxon>Eubacteriales</taxon>
        <taxon>Oscillospiraceae</taxon>
        <taxon>Pseudobacteroides</taxon>
    </lineage>
</organism>
<reference evidence="2" key="1">
    <citation type="submission" date="2015-07" db="EMBL/GenBank/DDBJ databases">
        <title>Near-Complete Genome Sequence of the Cellulolytic Bacterium Bacteroides (Pseudobacteroides) cellulosolvens ATCC 35603.</title>
        <authorList>
            <person name="Dassa B."/>
            <person name="Utturkar S.M."/>
            <person name="Klingeman D.M."/>
            <person name="Hurt R.A."/>
            <person name="Keller M."/>
            <person name="Xu J."/>
            <person name="Reddy Y.H.K."/>
            <person name="Borovok I."/>
            <person name="Grinberg I.R."/>
            <person name="Lamed R."/>
            <person name="Zhivin O."/>
            <person name="Bayer E.A."/>
            <person name="Brown S.D."/>
        </authorList>
    </citation>
    <scope>NUCLEOTIDE SEQUENCE [LARGE SCALE GENOMIC DNA]</scope>
    <source>
        <strain evidence="2">DSM 2933</strain>
    </source>
</reference>
<dbReference type="EMBL" id="LGTC01000001">
    <property type="protein sequence ID" value="KNY26348.1"/>
    <property type="molecule type" value="Genomic_DNA"/>
</dbReference>
<evidence type="ECO:0000313" key="2">
    <source>
        <dbReference type="Proteomes" id="UP000036923"/>
    </source>
</evidence>
<comment type="caution">
    <text evidence="1">The sequence shown here is derived from an EMBL/GenBank/DDBJ whole genome shotgun (WGS) entry which is preliminary data.</text>
</comment>
<gene>
    <name evidence="1" type="ORF">Bccel_1610</name>
</gene>
<evidence type="ECO:0000313" key="1">
    <source>
        <dbReference type="EMBL" id="KNY26348.1"/>
    </source>
</evidence>
<proteinExistence type="predicted"/>
<dbReference type="Proteomes" id="UP000036923">
    <property type="component" value="Unassembled WGS sequence"/>
</dbReference>